<accession>A0AAW1NGR8</accession>
<keyword evidence="2" id="KW-1185">Reference proteome</keyword>
<dbReference type="Proteomes" id="UP001443914">
    <property type="component" value="Unassembled WGS sequence"/>
</dbReference>
<organism evidence="1 2">
    <name type="scientific">Saponaria officinalis</name>
    <name type="common">Common soapwort</name>
    <name type="synonym">Lychnis saponaria</name>
    <dbReference type="NCBI Taxonomy" id="3572"/>
    <lineage>
        <taxon>Eukaryota</taxon>
        <taxon>Viridiplantae</taxon>
        <taxon>Streptophyta</taxon>
        <taxon>Embryophyta</taxon>
        <taxon>Tracheophyta</taxon>
        <taxon>Spermatophyta</taxon>
        <taxon>Magnoliopsida</taxon>
        <taxon>eudicotyledons</taxon>
        <taxon>Gunneridae</taxon>
        <taxon>Pentapetalae</taxon>
        <taxon>Caryophyllales</taxon>
        <taxon>Caryophyllaceae</taxon>
        <taxon>Caryophylleae</taxon>
        <taxon>Saponaria</taxon>
    </lineage>
</organism>
<gene>
    <name evidence="1" type="ORF">RND81_01G173300</name>
</gene>
<protein>
    <recommendedName>
        <fullName evidence="3">FBD domain-containing protein</fullName>
    </recommendedName>
</protein>
<evidence type="ECO:0000313" key="1">
    <source>
        <dbReference type="EMBL" id="KAK9757600.1"/>
    </source>
</evidence>
<dbReference type="EMBL" id="JBDFQZ010000001">
    <property type="protein sequence ID" value="KAK9757600.1"/>
    <property type="molecule type" value="Genomic_DNA"/>
</dbReference>
<dbReference type="AlphaFoldDB" id="A0AAW1NGR8"/>
<name>A0AAW1NGR8_SAPOF</name>
<comment type="caution">
    <text evidence="1">The sequence shown here is derived from an EMBL/GenBank/DDBJ whole genome shotgun (WGS) entry which is preliminary data.</text>
</comment>
<sequence>MTIICDLFFQRLNLIKTDYPQNRWKRLVLHPCWDKRRCLQIIFELVAASVKLEDLIIHSGYSSGYVKTRLIWPEISTGVMPLLKTVTIHCKEDSFVGQLKLVELLLGNAIVLEKLVITFEKKQVTAVEKNNFVEQVSRFRKASTNANVVFA</sequence>
<reference evidence="1" key="1">
    <citation type="submission" date="2024-03" db="EMBL/GenBank/DDBJ databases">
        <title>WGS assembly of Saponaria officinalis var. Norfolk2.</title>
        <authorList>
            <person name="Jenkins J."/>
            <person name="Shu S."/>
            <person name="Grimwood J."/>
            <person name="Barry K."/>
            <person name="Goodstein D."/>
            <person name="Schmutz J."/>
            <person name="Leebens-Mack J."/>
            <person name="Osbourn A."/>
        </authorList>
    </citation>
    <scope>NUCLEOTIDE SEQUENCE [LARGE SCALE GENOMIC DNA]</scope>
    <source>
        <strain evidence="1">JIC</strain>
    </source>
</reference>
<evidence type="ECO:0000313" key="2">
    <source>
        <dbReference type="Proteomes" id="UP001443914"/>
    </source>
</evidence>
<evidence type="ECO:0008006" key="3">
    <source>
        <dbReference type="Google" id="ProtNLM"/>
    </source>
</evidence>
<proteinExistence type="predicted"/>